<dbReference type="InterPro" id="IPR003598">
    <property type="entry name" value="Ig_sub2"/>
</dbReference>
<dbReference type="SUPFAM" id="SSF48726">
    <property type="entry name" value="Immunoglobulin"/>
    <property type="match status" value="13"/>
</dbReference>
<dbReference type="InterPro" id="IPR002172">
    <property type="entry name" value="LDrepeatLR_classA_rpt"/>
</dbReference>
<feature type="domain" description="Laminin IV type A" evidence="24">
    <location>
        <begin position="1267"/>
        <end position="1418"/>
    </location>
</feature>
<dbReference type="Pfam" id="PF07679">
    <property type="entry name" value="I-set"/>
    <property type="match status" value="5"/>
</dbReference>
<dbReference type="FunFam" id="2.60.40.10:FF:000709">
    <property type="entry name" value="basement membrane-specific heparan sulfate proteoglycan core protein"/>
    <property type="match status" value="1"/>
</dbReference>
<keyword evidence="10 19" id="KW-0472">Membrane</keyword>
<evidence type="ECO:0000256" key="10">
    <source>
        <dbReference type="ARBA" id="ARBA00023136"/>
    </source>
</evidence>
<dbReference type="Pfam" id="PF24973">
    <property type="entry name" value="EGF_LMN_ATRN"/>
    <property type="match status" value="3"/>
</dbReference>
<evidence type="ECO:0000256" key="2">
    <source>
        <dbReference type="ARBA" id="ARBA00004302"/>
    </source>
</evidence>
<reference evidence="25" key="2">
    <citation type="submission" date="2025-09" db="UniProtKB">
        <authorList>
            <consortium name="Ensembl"/>
        </authorList>
    </citation>
    <scope>IDENTIFICATION</scope>
</reference>
<feature type="domain" description="Laminin EGF-like" evidence="22">
    <location>
        <begin position="1452"/>
        <end position="1501"/>
    </location>
</feature>
<dbReference type="InterPro" id="IPR013783">
    <property type="entry name" value="Ig-like_fold"/>
</dbReference>
<dbReference type="InterPro" id="IPR056863">
    <property type="entry name" value="LMN_ATRN_NET-like_EGF"/>
</dbReference>
<dbReference type="FunFam" id="2.10.25.10:FF:000454">
    <property type="entry name" value="Laminin subunit alpha 1"/>
    <property type="match status" value="1"/>
</dbReference>
<dbReference type="SUPFAM" id="SSF57196">
    <property type="entry name" value="EGF/Laminin"/>
    <property type="match status" value="6"/>
</dbReference>
<dbReference type="Pfam" id="PF00057">
    <property type="entry name" value="Ldl_recept_a"/>
    <property type="match status" value="4"/>
</dbReference>
<evidence type="ECO:0000256" key="11">
    <source>
        <dbReference type="ARBA" id="ARBA00023157"/>
    </source>
</evidence>
<evidence type="ECO:0000256" key="12">
    <source>
        <dbReference type="ARBA" id="ARBA00023180"/>
    </source>
</evidence>
<proteinExistence type="predicted"/>
<feature type="disulfide bond" evidence="16">
    <location>
        <begin position="205"/>
        <end position="223"/>
    </location>
</feature>
<dbReference type="InterPro" id="IPR007110">
    <property type="entry name" value="Ig-like_dom"/>
</dbReference>
<evidence type="ECO:0000313" key="26">
    <source>
        <dbReference type="Proteomes" id="UP000261640"/>
    </source>
</evidence>
<dbReference type="GeneTree" id="ENSGT00940000156670"/>
<feature type="domain" description="Ig-like" evidence="23">
    <location>
        <begin position="1658"/>
        <end position="1732"/>
    </location>
</feature>
<dbReference type="FunFam" id="2.60.40.10:FF:000349">
    <property type="entry name" value="Basement membrane-specific heparan sulfate proteoglycan core protein"/>
    <property type="match status" value="1"/>
</dbReference>
<dbReference type="InterPro" id="IPR036179">
    <property type="entry name" value="Ig-like_dom_sf"/>
</dbReference>
<dbReference type="Pfam" id="PF00008">
    <property type="entry name" value="EGF"/>
    <property type="match status" value="2"/>
</dbReference>
<dbReference type="GO" id="GO:0005604">
    <property type="term" value="C:basement membrane"/>
    <property type="evidence" value="ECO:0007669"/>
    <property type="project" value="UniProtKB-SubCell"/>
</dbReference>
<dbReference type="SMART" id="SM00282">
    <property type="entry name" value="LamG"/>
    <property type="match status" value="3"/>
</dbReference>
<comment type="caution">
    <text evidence="15">Lacks conserved residue(s) required for the propagation of feature annotation.</text>
</comment>
<dbReference type="SMART" id="SM00181">
    <property type="entry name" value="EGF"/>
    <property type="match status" value="11"/>
</dbReference>
<dbReference type="PROSITE" id="PS01248">
    <property type="entry name" value="EGF_LAM_1"/>
    <property type="match status" value="5"/>
</dbReference>
<evidence type="ECO:0000256" key="6">
    <source>
        <dbReference type="ARBA" id="ARBA00022536"/>
    </source>
</evidence>
<feature type="domain" description="Ig-like" evidence="23">
    <location>
        <begin position="2415"/>
        <end position="2497"/>
    </location>
</feature>
<dbReference type="Pfam" id="PF13927">
    <property type="entry name" value="Ig_3"/>
    <property type="match status" value="8"/>
</dbReference>
<dbReference type="PROSITE" id="PS51115">
    <property type="entry name" value="LAMININ_IVA"/>
    <property type="match status" value="3"/>
</dbReference>
<evidence type="ECO:0000313" key="25">
    <source>
        <dbReference type="Ensembl" id="ENSMAMP00000039117.1"/>
    </source>
</evidence>
<feature type="domain" description="Ig-like" evidence="23">
    <location>
        <begin position="2233"/>
        <end position="2317"/>
    </location>
</feature>
<dbReference type="CDD" id="cd00055">
    <property type="entry name" value="EGF_Lam"/>
    <property type="match status" value="5"/>
</dbReference>
<dbReference type="FunFam" id="4.10.400.10:FF:000058">
    <property type="entry name" value="Basement membrane-specific heparan sulfate proteoglycan core protein"/>
    <property type="match status" value="1"/>
</dbReference>
<evidence type="ECO:0000259" key="21">
    <source>
        <dbReference type="PROSITE" id="PS50026"/>
    </source>
</evidence>
<dbReference type="CDD" id="cd00096">
    <property type="entry name" value="Ig"/>
    <property type="match status" value="1"/>
</dbReference>
<keyword evidence="9" id="KW-0084">Basement membrane</keyword>
<feature type="transmembrane region" description="Helical" evidence="19">
    <location>
        <begin position="2060"/>
        <end position="2078"/>
    </location>
</feature>
<reference evidence="25" key="1">
    <citation type="submission" date="2025-08" db="UniProtKB">
        <authorList>
            <consortium name="Ensembl"/>
        </authorList>
    </citation>
    <scope>IDENTIFICATION</scope>
</reference>
<dbReference type="FunFam" id="2.10.25.10:FF:000542">
    <property type="entry name" value="Laminin-like protein epi-1"/>
    <property type="match status" value="1"/>
</dbReference>
<feature type="disulfide bond" evidence="15">
    <location>
        <begin position="2973"/>
        <end position="2982"/>
    </location>
</feature>
<keyword evidence="13 17" id="KW-0424">Laminin EGF-like domain</keyword>
<feature type="transmembrane region" description="Helical" evidence="19">
    <location>
        <begin position="1963"/>
        <end position="1984"/>
    </location>
</feature>
<dbReference type="InterPro" id="IPR051170">
    <property type="entry name" value="Neural/epithelial_adhesion"/>
</dbReference>
<name>A0A7N8WQR7_9TELE</name>
<feature type="domain" description="Ig-like" evidence="23">
    <location>
        <begin position="1755"/>
        <end position="1838"/>
    </location>
</feature>
<evidence type="ECO:0000256" key="5">
    <source>
        <dbReference type="ARBA" id="ARBA00022530"/>
    </source>
</evidence>
<keyword evidence="8" id="KW-0677">Repeat</keyword>
<feature type="disulfide bond" evidence="16">
    <location>
        <begin position="131"/>
        <end position="149"/>
    </location>
</feature>
<feature type="domain" description="Ig-like" evidence="23">
    <location>
        <begin position="2596"/>
        <end position="2680"/>
    </location>
</feature>
<organism evidence="25 26">
    <name type="scientific">Mastacembelus armatus</name>
    <name type="common">zig-zag eel</name>
    <dbReference type="NCBI Taxonomy" id="205130"/>
    <lineage>
        <taxon>Eukaryota</taxon>
        <taxon>Metazoa</taxon>
        <taxon>Chordata</taxon>
        <taxon>Craniata</taxon>
        <taxon>Vertebrata</taxon>
        <taxon>Euteleostomi</taxon>
        <taxon>Actinopterygii</taxon>
        <taxon>Neopterygii</taxon>
        <taxon>Teleostei</taxon>
        <taxon>Neoteleostei</taxon>
        <taxon>Acanthomorphata</taxon>
        <taxon>Anabantaria</taxon>
        <taxon>Synbranchiformes</taxon>
        <taxon>Mastacembelidae</taxon>
        <taxon>Mastacembelus</taxon>
    </lineage>
</organism>
<dbReference type="GO" id="GO:0005509">
    <property type="term" value="F:calcium ion binding"/>
    <property type="evidence" value="ECO:0007669"/>
    <property type="project" value="InterPro"/>
</dbReference>
<evidence type="ECO:0000256" key="1">
    <source>
        <dbReference type="ARBA" id="ARBA00004236"/>
    </source>
</evidence>
<dbReference type="FunFam" id="2.60.40.10:FF:000644">
    <property type="entry name" value="Basement membrane-specific heparan sulfate proteoglycan core protein"/>
    <property type="match status" value="1"/>
</dbReference>
<feature type="compositionally biased region" description="Low complexity" evidence="18">
    <location>
        <begin position="176"/>
        <end position="190"/>
    </location>
</feature>
<feature type="region of interest" description="Disordered" evidence="18">
    <location>
        <begin position="176"/>
        <end position="195"/>
    </location>
</feature>
<dbReference type="FunFam" id="2.60.40.10:FF:000666">
    <property type="entry name" value="basement membrane-specific heparan sulfate proteoglycan core protein-like"/>
    <property type="match status" value="1"/>
</dbReference>
<dbReference type="GO" id="GO:0035239">
    <property type="term" value="P:tube morphogenesis"/>
    <property type="evidence" value="ECO:0007669"/>
    <property type="project" value="UniProtKB-ARBA"/>
</dbReference>
<dbReference type="GO" id="GO:0048732">
    <property type="term" value="P:gland development"/>
    <property type="evidence" value="ECO:0007669"/>
    <property type="project" value="UniProtKB-ARBA"/>
</dbReference>
<dbReference type="GO" id="GO:0030154">
    <property type="term" value="P:cell differentiation"/>
    <property type="evidence" value="ECO:0007669"/>
    <property type="project" value="UniProtKB-ARBA"/>
</dbReference>
<dbReference type="PROSITE" id="PS50025">
    <property type="entry name" value="LAM_G_DOMAIN"/>
    <property type="match status" value="3"/>
</dbReference>
<dbReference type="InterPro" id="IPR000034">
    <property type="entry name" value="Laminin_IV"/>
</dbReference>
<feature type="domain" description="Laminin IV type A" evidence="24">
    <location>
        <begin position="858"/>
        <end position="1035"/>
    </location>
</feature>
<dbReference type="InterPro" id="IPR001791">
    <property type="entry name" value="Laminin_G"/>
</dbReference>
<evidence type="ECO:0000256" key="15">
    <source>
        <dbReference type="PROSITE-ProRule" id="PRU00076"/>
    </source>
</evidence>
<evidence type="ECO:0000256" key="14">
    <source>
        <dbReference type="ARBA" id="ARBA00023319"/>
    </source>
</evidence>
<dbReference type="InterPro" id="IPR013106">
    <property type="entry name" value="Ig_V-set"/>
</dbReference>
<dbReference type="CDD" id="cd00054">
    <property type="entry name" value="EGF_CA"/>
    <property type="match status" value="2"/>
</dbReference>
<feature type="domain" description="Ig-like" evidence="23">
    <location>
        <begin position="2142"/>
        <end position="2226"/>
    </location>
</feature>
<feature type="domain" description="Laminin G" evidence="20">
    <location>
        <begin position="2773"/>
        <end position="2950"/>
    </location>
</feature>
<feature type="domain" description="EGF-like" evidence="21">
    <location>
        <begin position="2946"/>
        <end position="2983"/>
    </location>
</feature>
<keyword evidence="5" id="KW-0272">Extracellular matrix</keyword>
<keyword evidence="19" id="KW-1133">Transmembrane helix</keyword>
<dbReference type="Pfam" id="PF00052">
    <property type="entry name" value="Laminin_B"/>
    <property type="match status" value="4"/>
</dbReference>
<evidence type="ECO:0000256" key="4">
    <source>
        <dbReference type="ARBA" id="ARBA00022525"/>
    </source>
</evidence>
<dbReference type="Gene3D" id="2.60.40.10">
    <property type="entry name" value="Immunoglobulins"/>
    <property type="match status" value="13"/>
</dbReference>
<dbReference type="FunFam" id="2.10.25.10:FF:000033">
    <property type="entry name" value="Laminin subunit alpha 2"/>
    <property type="match status" value="1"/>
</dbReference>
<feature type="domain" description="Ig-like" evidence="23">
    <location>
        <begin position="1558"/>
        <end position="1652"/>
    </location>
</feature>
<accession>A0A7N8WQR7</accession>
<dbReference type="Pfam" id="PF00054">
    <property type="entry name" value="Laminin_G_1"/>
    <property type="match status" value="3"/>
</dbReference>
<feature type="disulfide bond" evidence="17">
    <location>
        <begin position="1542"/>
        <end position="1556"/>
    </location>
</feature>
<dbReference type="Gene3D" id="2.170.300.10">
    <property type="entry name" value="Tie2 ligand-binding domain superfamily"/>
    <property type="match status" value="1"/>
</dbReference>
<dbReference type="InterPro" id="IPR003599">
    <property type="entry name" value="Ig_sub"/>
</dbReference>
<dbReference type="PROSITE" id="PS01186">
    <property type="entry name" value="EGF_2"/>
    <property type="match status" value="2"/>
</dbReference>
<evidence type="ECO:0000256" key="18">
    <source>
        <dbReference type="SAM" id="MobiDB-lite"/>
    </source>
</evidence>
<evidence type="ECO:0000256" key="16">
    <source>
        <dbReference type="PROSITE-ProRule" id="PRU00124"/>
    </source>
</evidence>
<dbReference type="SMART" id="SM00180">
    <property type="entry name" value="EGF_Lam"/>
    <property type="match status" value="7"/>
</dbReference>
<keyword evidence="19" id="KW-0812">Transmembrane</keyword>
<dbReference type="Pfam" id="PF00053">
    <property type="entry name" value="EGF_laminin"/>
    <property type="match status" value="5"/>
</dbReference>
<dbReference type="SMART" id="SM00409">
    <property type="entry name" value="IG"/>
    <property type="match status" value="13"/>
</dbReference>
<feature type="disulfide bond" evidence="17">
    <location>
        <begin position="696"/>
        <end position="705"/>
    </location>
</feature>
<dbReference type="SMART" id="SM00179">
    <property type="entry name" value="EGF_CA"/>
    <property type="match status" value="2"/>
</dbReference>
<feature type="domain" description="Ig-like" evidence="23">
    <location>
        <begin position="2685"/>
        <end position="2767"/>
    </location>
</feature>
<dbReference type="CDD" id="cd05743">
    <property type="entry name" value="Ig_Perlecan_like"/>
    <property type="match status" value="1"/>
</dbReference>
<dbReference type="SMART" id="SM00281">
    <property type="entry name" value="LamB"/>
    <property type="match status" value="3"/>
</dbReference>
<dbReference type="Gene3D" id="4.10.400.10">
    <property type="entry name" value="Low-density Lipoprotein Receptor"/>
    <property type="match status" value="4"/>
</dbReference>
<evidence type="ECO:0000256" key="13">
    <source>
        <dbReference type="ARBA" id="ARBA00023292"/>
    </source>
</evidence>
<feature type="disulfide bond" evidence="17">
    <location>
        <begin position="1530"/>
        <end position="1539"/>
    </location>
</feature>
<dbReference type="FunFam" id="2.10.25.10:FF:000185">
    <property type="entry name" value="basement membrane-specific heparan sulfate proteoglycan core protein-like"/>
    <property type="match status" value="1"/>
</dbReference>
<keyword evidence="4" id="KW-0964">Secreted</keyword>
<dbReference type="CDD" id="cd00112">
    <property type="entry name" value="LDLa"/>
    <property type="match status" value="4"/>
</dbReference>
<comment type="subcellular location">
    <subcellularLocation>
        <location evidence="1">Cell membrane</location>
    </subcellularLocation>
    <subcellularLocation>
        <location evidence="2">Secreted</location>
        <location evidence="2">Extracellular space</location>
        <location evidence="2">Extracellular matrix</location>
        <location evidence="2">Basement membrane</location>
    </subcellularLocation>
</comment>
<dbReference type="CDD" id="cd00110">
    <property type="entry name" value="LamG"/>
    <property type="match status" value="3"/>
</dbReference>
<feature type="disulfide bond" evidence="16">
    <location>
        <begin position="301"/>
        <end position="316"/>
    </location>
</feature>
<evidence type="ECO:0000256" key="9">
    <source>
        <dbReference type="ARBA" id="ARBA00022869"/>
    </source>
</evidence>
<dbReference type="SUPFAM" id="SSF49899">
    <property type="entry name" value="Concanavalin A-like lectins/glucanases"/>
    <property type="match status" value="3"/>
</dbReference>
<evidence type="ECO:0000256" key="19">
    <source>
        <dbReference type="SAM" id="Phobius"/>
    </source>
</evidence>
<feature type="disulfide bond" evidence="16">
    <location>
        <begin position="124"/>
        <end position="136"/>
    </location>
</feature>
<dbReference type="FunFam" id="2.60.120.200:FF:000072">
    <property type="entry name" value="basement membrane-specific heparan sulfate proteoglycan core protein-like"/>
    <property type="match status" value="1"/>
</dbReference>
<evidence type="ECO:0000256" key="17">
    <source>
        <dbReference type="PROSITE-ProRule" id="PRU00460"/>
    </source>
</evidence>
<feature type="disulfide bond" evidence="16">
    <location>
        <begin position="257"/>
        <end position="272"/>
    </location>
</feature>
<dbReference type="InterPro" id="IPR013320">
    <property type="entry name" value="ConA-like_dom_sf"/>
</dbReference>
<dbReference type="GO" id="GO:0072359">
    <property type="term" value="P:circulatory system development"/>
    <property type="evidence" value="ECO:0007669"/>
    <property type="project" value="UniProtKB-ARBA"/>
</dbReference>
<dbReference type="FunFam" id="2.60.120.200:FF:000076">
    <property type="entry name" value="basement membrane-specific heparan sulfate proteoglycan core protein-like"/>
    <property type="match status" value="1"/>
</dbReference>
<feature type="disulfide bond" evidence="16">
    <location>
        <begin position="198"/>
        <end position="210"/>
    </location>
</feature>
<feature type="domain" description="Laminin EGF-like" evidence="22">
    <location>
        <begin position="677"/>
        <end position="726"/>
    </location>
</feature>
<dbReference type="PRINTS" id="PR00261">
    <property type="entry name" value="LDLRECEPTOR"/>
</dbReference>
<dbReference type="InterPro" id="IPR000742">
    <property type="entry name" value="EGF"/>
</dbReference>
<dbReference type="PROSITE" id="PS50835">
    <property type="entry name" value="IG_LIKE"/>
    <property type="match status" value="13"/>
</dbReference>
<protein>
    <submittedName>
        <fullName evidence="25">Heparan sulfate proteoglycan 2</fullName>
    </submittedName>
</protein>
<dbReference type="SUPFAM" id="SSF57424">
    <property type="entry name" value="LDL receptor-like module"/>
    <property type="match status" value="4"/>
</dbReference>
<feature type="domain" description="Laminin G" evidence="20">
    <location>
        <begin position="3030"/>
        <end position="3210"/>
    </location>
</feature>
<dbReference type="SMART" id="SM00406">
    <property type="entry name" value="IGv"/>
    <property type="match status" value="5"/>
</dbReference>
<dbReference type="SMART" id="SM00192">
    <property type="entry name" value="LDLa"/>
    <property type="match status" value="4"/>
</dbReference>
<feature type="disulfide bond" evidence="15">
    <location>
        <begin position="3233"/>
        <end position="3242"/>
    </location>
</feature>
<dbReference type="SMART" id="SM00408">
    <property type="entry name" value="IGc2"/>
    <property type="match status" value="13"/>
</dbReference>
<feature type="disulfide bond" evidence="17">
    <location>
        <begin position="1088"/>
        <end position="1097"/>
    </location>
</feature>
<dbReference type="CDD" id="cd05754">
    <property type="entry name" value="IgI_Perlecan_like"/>
    <property type="match status" value="1"/>
</dbReference>
<feature type="disulfide bond" evidence="16">
    <location>
        <begin position="238"/>
        <end position="250"/>
    </location>
</feature>
<dbReference type="PANTHER" id="PTHR12231:SF267">
    <property type="entry name" value="BASEMENT MEMBRANE-SPECIFIC HEPARAN SULFATE PROTEOGLYCAN CORE PROTEIN"/>
    <property type="match status" value="1"/>
</dbReference>
<dbReference type="Gene3D" id="2.10.25.10">
    <property type="entry name" value="Laminin"/>
    <property type="match status" value="8"/>
</dbReference>
<keyword evidence="6 15" id="KW-0245">EGF-like domain</keyword>
<evidence type="ECO:0000259" key="20">
    <source>
        <dbReference type="PROSITE" id="PS50025"/>
    </source>
</evidence>
<feature type="domain" description="EGF-like" evidence="21">
    <location>
        <begin position="2986"/>
        <end position="3024"/>
    </location>
</feature>
<dbReference type="PROSITE" id="PS50068">
    <property type="entry name" value="LDLRA_2"/>
    <property type="match status" value="4"/>
</dbReference>
<keyword evidence="11 15" id="KW-1015">Disulfide bond</keyword>
<feature type="domain" description="Laminin IV type A" evidence="24">
    <location>
        <begin position="458"/>
        <end position="643"/>
    </location>
</feature>
<dbReference type="InterPro" id="IPR001881">
    <property type="entry name" value="EGF-like_Ca-bd_dom"/>
</dbReference>
<dbReference type="FunFam" id="2.60.40.10:FF:000005">
    <property type="entry name" value="Neuronal cell adhesion molecule"/>
    <property type="match status" value="1"/>
</dbReference>
<dbReference type="GO" id="GO:0043005">
    <property type="term" value="C:neuron projection"/>
    <property type="evidence" value="ECO:0007669"/>
    <property type="project" value="TreeGrafter"/>
</dbReference>
<feature type="domain" description="Laminin EGF-like" evidence="22">
    <location>
        <begin position="727"/>
        <end position="784"/>
    </location>
</feature>
<dbReference type="GO" id="GO:0005886">
    <property type="term" value="C:plasma membrane"/>
    <property type="evidence" value="ECO:0007669"/>
    <property type="project" value="UniProtKB-SubCell"/>
</dbReference>
<keyword evidence="3" id="KW-1003">Cell membrane</keyword>
<dbReference type="PROSITE" id="PS01209">
    <property type="entry name" value="LDLRA_1"/>
    <property type="match status" value="2"/>
</dbReference>
<dbReference type="PROSITE" id="PS50026">
    <property type="entry name" value="EGF_3"/>
    <property type="match status" value="3"/>
</dbReference>
<feature type="disulfide bond" evidence="17">
    <location>
        <begin position="1471"/>
        <end position="1480"/>
    </location>
</feature>
<evidence type="ECO:0000256" key="3">
    <source>
        <dbReference type="ARBA" id="ARBA00022475"/>
    </source>
</evidence>
<dbReference type="InterPro" id="IPR002049">
    <property type="entry name" value="LE_dom"/>
</dbReference>
<dbReference type="InterPro" id="IPR036055">
    <property type="entry name" value="LDL_receptor-like_sf"/>
</dbReference>
<dbReference type="FunFam" id="2.10.25.10:FF:000106">
    <property type="entry name" value="Heparan sulfate proteoglycan 2"/>
    <property type="match status" value="2"/>
</dbReference>
<dbReference type="FunFam" id="2.10.25.10:FF:000118">
    <property type="entry name" value="protein delta homolog 2"/>
    <property type="match status" value="1"/>
</dbReference>
<feature type="domain" description="Ig-like" evidence="23">
    <location>
        <begin position="2009"/>
        <end position="2115"/>
    </location>
</feature>
<keyword evidence="26" id="KW-1185">Reference proteome</keyword>
<evidence type="ECO:0000256" key="8">
    <source>
        <dbReference type="ARBA" id="ARBA00022737"/>
    </source>
</evidence>
<dbReference type="Proteomes" id="UP000261640">
    <property type="component" value="Unplaced"/>
</dbReference>
<feature type="domain" description="Laminin EGF-like" evidence="22">
    <location>
        <begin position="1502"/>
        <end position="1558"/>
    </location>
</feature>
<dbReference type="GO" id="GO:0002009">
    <property type="term" value="P:morphogenesis of an epithelium"/>
    <property type="evidence" value="ECO:0007669"/>
    <property type="project" value="UniProtKB-ARBA"/>
</dbReference>
<dbReference type="InterPro" id="IPR023415">
    <property type="entry name" value="LDLR_class-A_CS"/>
</dbReference>
<dbReference type="InterPro" id="IPR013098">
    <property type="entry name" value="Ig_I-set"/>
</dbReference>
<sequence>MFCGLADSVPPISLFLVYYRALVNFTDSLVYGPELEDIFSPAFNEISEAVVDTVCLSFCRKVVREDGVDIFVELDVGSENNNNEEQIRSVLYNVVKEGSIASYVTSVQGFQFRRLPEFSFYLPCMPDEHRCGDGTCILMEYLCDNRPDCRDMSDEINCGKLSSFKPKLPVPPVVFTTPPTTTTTTKKTPQVPSPPGPCRADQATCQSGECIPRDYICDGERDCSDGSDEFRCGTPSPCEPNEFKCKNGRCALKLWRCDGDNDCEDNSDETDCPTKGPDDRCAPEQFECLSDRTCIPASYQCDEEPDCPDRSDEYGCTPPSVTSPPEESIQAARGSIVTFTCQAVGVPTPIITWRLNWGHIPVSGRISMTSENGRGTLNIRDVKEADQGAYTCEAINAKGLVFGIPDGVLTLTSNPNPGNCPDGHFSVEGRCVSCFCAGITKNCKSTGRYRNQISLQFTEEEDFKGVNVTYPSRPGTPPLSSTQLLINPEMEEFQLVDLSRRFLNLDSFWTLPRQFLGNKIDSYGGSLKYKVRYTLARGLSEPVEKPDVILVGNERRLVYRRGSSTPPLEVNQKEIIFTEDKWQHTNGRPVSREELMMTLANLDSISIRTIYDNHMVSVGLRDIVMDTTTVEYSIRGHAKDVEECRCPPGYSGLSCEMCFSGFERVPGGSYLGTCAGCNCNGHASACDPISGHCLSCQHNTEGPQCDKCRPSYFGDPSRGRPDDCKPCPCPYYETTRRFSDTCFLDVDQQPTCDACRPGYTGRRCEKCAPGYQGNPLLPNGKCVPKNCLTCRWVTYVHVFVFMCVLQNNVAGTLCDECKPGFFHLSEANPEGCLRCFCMGVTKQCASSTWNRDQVRGGVNGQLFSLANSANTKTISEGIFQRGSSEVVYRSFSLVPNDIYYWVLPQSFRGDKVTAYGGELRYTVRFEPFQRSLVIDGQSDVVLQGNGIFLEHYSQTKPLPRVPQTITVTFREAEWRRADGQPCTREHLLMALADITAFMIRATYADNMDESSISDIKMDIAVPHSTGNDRALEVEECTCPQGYRGPSCQECDEGYSRTSSGLYLGTCERCDCNGHASSCDPETGRCLQCLHNTDGPRCERCRAGFYGNPITGGTGACQPCPCPGITSSNQFSSTCYLDSDGQPTCDSCPHGYTGRRCERYAPPLLFQLFFSLSLSLSLTLFLSCSLSLSLSPPLSLSLSLSLSLIQCLGLPGQMNVEGPSCSSCKSGTFHLSQDNKDGCLSCFCMGVIQQCSSSTYYRDLVSSVFSPGNFQGLALVNRQRTNRISTGFTVEVSTEGTQLSYSNFDYLGQEPHYWQLPGVYQGDKVGSYGGKLKYTISYVAGPRGTLLDDADIQIIENWHRPDGMPATREHLMMVLADLDDVLIRASYSTEMRSSSISDISMEVAVPNYSGLAQALEVEQCRCPPGYQGLSCQDCAPGYTRTGGGLYLGHCELCECNGHSDTCHPETGICTSCLHNTQGELCEQCAPGFFGDPTVGTPEDCQPCACPHTDPDNQFSPTCESLGNGGYQCTACQPGYTGQYCERCAPGYVGNPQERVKCRPYDDAASLVVKIYPERVLASQGGPVTLRCQVSGSPPHYFYWSREDGRPISRNTERRGHGAELYFPSVQPSDAGVYICTCRDQRSTNRSHAEIVVTSVPSKPIEVTVEEPKAQTVRVGSTVSFICTAKSKSPAYTLVWTRKGNRKLPSQAMDFNGILTIQNVQPEDAGIYVCTGSNIFAMDEGSAILYLVILTPSGAQPVATISPSALNVQQGQRAEFVCTVTGNPAPAIEWIRSPGNRITPRAGIRGGVLTFPAVDPADEGEYICKALNTHGEHTARASLFVQSIGVGTQPQVQVSPQNIEVQEGDTLRLYCRASGSPTPKLTWLKNGGQIPPQAQIERTDIGTLFIPNIKLSDSGTYMCVGSNSIGSNSAPIKVSVLKVWHDSKGYLYKTLCKPYANYVQTMFRIIYGAYIYIYIYIQLLLFSLYLKKTYNSLLLSFHPFFSLRNLLQGYPHVHSSVVSIQPSVADVQEGQSLELNCLAPGNPPPQVTWMKASGRLSSNHQVIIFIKLSLFLVCCVQVLGNQLRILSVTQEDSGEYICRVQSSQESPGSRVHQASVSVSVTLSSSRIISLQPKLLVSAAGLQSPIIAIEPHSAAVRVGESASFRCRVYSGAQPVRLEWKLANKQPLPDNVRVSPDGSVITITNARPNNHGAYNCVASNPFGITQTIVSLIVKETPVAVITPVGPVRVRVGDPINMECQATGEPRPSVSWHRLDTNRKIIELYQLFSLVQILVARREDSGTYVCTARSNEGTTESKVEVIVEGGSQVPSVPRASVPEPLMVVVDGQTATLRCEAHGFPSPKITWSKLRSSLPRKHKVVNNTLILPNVGRQDSGEYICSATNTMGTSEVTIMVDVETPPYVTSVPNDVAVRIGEVIRLQCLAHGTPPLTYTWTKIDGPISPRAEISGGDLQINLATAEDSGNYKCVSTNKVGNSEVIARVTILCLSFLSVAPLAVRVSPQVEVKARGSAVEFTCLVAGGVETKIEWLKEGGALPPNHHIKDGVLRIENLDQSNEGVYICRATSTYGQAQDTARLTIQALPKVMINVRTSVQTVMIGNSVEFECQAVGDPDPTVKWSKVGGSLSAHIMVKGGMLKIEQVTEADAGQYRCTATNDVGSVQSQVVLNVQSLPQIAALPETKEVPVGSDAVFHCVASGYPVPEIKWSKLEGELPPKGFQEANVLTVPRVNQADSGTYICTASNKQGKVEAFTTLQVHERVMPYFAQEPLSYLTLPTIKNAYKAFSIKINFRPDNVDGMILYNGQRRTTGADFISLGLVGGRLEFRFDVGSGMATIRDPHPVKLGEFHTIELYRNHTLGYIIVDGGEPISGSSQGKFQGLDLNEELHVGGYPNYTVLSKTAGIKTGFVGCIRQLVIQGEEVIFKDLDRSSTGVTNCPTCKDHPCQNGGRCEDSETSLYKCSCPRGFTGSNCQHHSSLHCHSEACGPDATCINRPNGLGYDCRCHLGKFGHKCMDGELVTTPLFNGEESYIAYPPLTNIHDDLRVELEFKPLERDGLMFFCGGKKMKVEDFVAISMVNGHIEFRYELGTGQAILLSPEPVSLGQWHRVVAERNKRAGHLRVDQGPVERKMSPGKAQGLNIHTPMYLGGVAKMDILPKPANVTKMYEGCIGEVSINNKKVDLSYSFTDSRAIRKCVDNGPCDRRPCLNGGHCMSSAEYEYQCLCKDGFEGERCEVVKDVCQANSQCQNGGSCVNGQCVCTPGHTALSYIIYQSAHDSPETIELEINTSSSEGLILWQGVETGEHGKGKDFISLGLQNGHLVFSYQLGSGEAEILSQKSINDGKWHKITAVRTGKDGYIQIDGGVALHGQSKGKSLMVNTKGSIYLGGAPDMAALTGGKFLSGMTGCVRNLTLMNARPGQQPAQAIDLQAHAAHGINVQPCST</sequence>
<feature type="domain" description="Ig-like" evidence="23">
    <location>
        <begin position="2508"/>
        <end position="2591"/>
    </location>
</feature>
<evidence type="ECO:0000256" key="7">
    <source>
        <dbReference type="ARBA" id="ARBA00022729"/>
    </source>
</evidence>
<evidence type="ECO:0000259" key="22">
    <source>
        <dbReference type="PROSITE" id="PS50027"/>
    </source>
</evidence>
<evidence type="ECO:0000259" key="24">
    <source>
        <dbReference type="PROSITE" id="PS51115"/>
    </source>
</evidence>
<keyword evidence="14" id="KW-0393">Immunoglobulin domain</keyword>
<feature type="domain" description="EGF-like" evidence="21">
    <location>
        <begin position="3206"/>
        <end position="3243"/>
    </location>
</feature>
<feature type="domain" description="Ig-like" evidence="23">
    <location>
        <begin position="1848"/>
        <end position="1933"/>
    </location>
</feature>
<feature type="disulfide bond" evidence="17">
    <location>
        <begin position="755"/>
        <end position="764"/>
    </location>
</feature>
<feature type="domain" description="Laminin EGF-like" evidence="22">
    <location>
        <begin position="1069"/>
        <end position="1118"/>
    </location>
</feature>
<feature type="domain" description="Laminin G" evidence="20">
    <location>
        <begin position="3267"/>
        <end position="3449"/>
    </location>
</feature>
<dbReference type="Gene3D" id="2.60.120.200">
    <property type="match status" value="3"/>
</dbReference>
<feature type="disulfide bond" evidence="15">
    <location>
        <begin position="2995"/>
        <end position="3012"/>
    </location>
</feature>
<evidence type="ECO:0000259" key="23">
    <source>
        <dbReference type="PROSITE" id="PS50835"/>
    </source>
</evidence>
<feature type="disulfide bond" evidence="15">
    <location>
        <begin position="3014"/>
        <end position="3023"/>
    </location>
</feature>
<keyword evidence="7" id="KW-0732">Signal</keyword>
<keyword evidence="12" id="KW-0325">Glycoprotein</keyword>
<feature type="domain" description="Ig-like" evidence="23">
    <location>
        <begin position="319"/>
        <end position="396"/>
    </location>
</feature>
<dbReference type="Ensembl" id="ENSMAMT00000052696.1">
    <property type="protein sequence ID" value="ENSMAMP00000039117.1"/>
    <property type="gene ID" value="ENSMAMG00000003831.2"/>
</dbReference>
<feature type="disulfide bond" evidence="16">
    <location>
        <begin position="143"/>
        <end position="158"/>
    </location>
</feature>
<feature type="disulfide bond" evidence="16">
    <location>
        <begin position="245"/>
        <end position="263"/>
    </location>
</feature>
<dbReference type="PANTHER" id="PTHR12231">
    <property type="entry name" value="CTX-RELATED TYPE I TRANSMEMBRANE PROTEIN"/>
    <property type="match status" value="1"/>
</dbReference>
<feature type="domain" description="Ig-like" evidence="23">
    <location>
        <begin position="2328"/>
        <end position="2406"/>
    </location>
</feature>
<dbReference type="PROSITE" id="PS50027">
    <property type="entry name" value="EGF_LAM_2"/>
    <property type="match status" value="5"/>
</dbReference>
<feature type="disulfide bond" evidence="16">
    <location>
        <begin position="217"/>
        <end position="232"/>
    </location>
</feature>
<dbReference type="FunFam" id="2.60.40.10:FF:000602">
    <property type="entry name" value="Basement membrane-specific heparan sulfate proteoglycan core protein"/>
    <property type="match status" value="1"/>
</dbReference>
<dbReference type="PROSITE" id="PS00022">
    <property type="entry name" value="EGF_1"/>
    <property type="match status" value="3"/>
</dbReference>